<dbReference type="PANTHER" id="PTHR47561:SF1">
    <property type="entry name" value="POLYSACCHARIDE DEACETYLASE FAMILY PROTEIN (AFU_ORTHOLOGUE AFUA_6G05030)"/>
    <property type="match status" value="1"/>
</dbReference>
<dbReference type="InterPro" id="IPR011330">
    <property type="entry name" value="Glyco_hydro/deAcase_b/a-brl"/>
</dbReference>
<reference evidence="2 3" key="1">
    <citation type="submission" date="2020-03" db="EMBL/GenBank/DDBJ databases">
        <title>Draft Genome Sequence of Cudoniella acicularis.</title>
        <authorList>
            <person name="Buettner E."/>
            <person name="Kellner H."/>
        </authorList>
    </citation>
    <scope>NUCLEOTIDE SEQUENCE [LARGE SCALE GENOMIC DNA]</scope>
    <source>
        <strain evidence="2 3">DSM 108380</strain>
    </source>
</reference>
<dbReference type="SUPFAM" id="SSF88713">
    <property type="entry name" value="Glycoside hydrolase/deacetylase"/>
    <property type="match status" value="1"/>
</dbReference>
<proteinExistence type="predicted"/>
<dbReference type="Gene3D" id="3.20.20.370">
    <property type="entry name" value="Glycoside hydrolase/deacetylase"/>
    <property type="match status" value="1"/>
</dbReference>
<feature type="domain" description="NodB homology" evidence="1">
    <location>
        <begin position="44"/>
        <end position="117"/>
    </location>
</feature>
<dbReference type="InterPro" id="IPR002509">
    <property type="entry name" value="NODB_dom"/>
</dbReference>
<accession>A0A8H4W7Q1</accession>
<dbReference type="PROSITE" id="PS51677">
    <property type="entry name" value="NODB"/>
    <property type="match status" value="1"/>
</dbReference>
<dbReference type="PANTHER" id="PTHR47561">
    <property type="entry name" value="POLYSACCHARIDE DEACETYLASE FAMILY PROTEIN (AFU_ORTHOLOGUE AFUA_6G05030)"/>
    <property type="match status" value="1"/>
</dbReference>
<evidence type="ECO:0000313" key="2">
    <source>
        <dbReference type="EMBL" id="KAF4633944.1"/>
    </source>
</evidence>
<dbReference type="GO" id="GO:0005975">
    <property type="term" value="P:carbohydrate metabolic process"/>
    <property type="evidence" value="ECO:0007669"/>
    <property type="project" value="InterPro"/>
</dbReference>
<gene>
    <name evidence="2" type="ORF">G7Y89_g4175</name>
</gene>
<dbReference type="EMBL" id="JAAMPI010000220">
    <property type="protein sequence ID" value="KAF4633944.1"/>
    <property type="molecule type" value="Genomic_DNA"/>
</dbReference>
<dbReference type="AlphaFoldDB" id="A0A8H4W7Q1"/>
<name>A0A8H4W7Q1_9HELO</name>
<keyword evidence="3" id="KW-1185">Reference proteome</keyword>
<dbReference type="Pfam" id="PF01522">
    <property type="entry name" value="Polysacc_deac_1"/>
    <property type="match status" value="1"/>
</dbReference>
<organism evidence="2 3">
    <name type="scientific">Cudoniella acicularis</name>
    <dbReference type="NCBI Taxonomy" id="354080"/>
    <lineage>
        <taxon>Eukaryota</taxon>
        <taxon>Fungi</taxon>
        <taxon>Dikarya</taxon>
        <taxon>Ascomycota</taxon>
        <taxon>Pezizomycotina</taxon>
        <taxon>Leotiomycetes</taxon>
        <taxon>Helotiales</taxon>
        <taxon>Tricladiaceae</taxon>
        <taxon>Cudoniella</taxon>
    </lineage>
</organism>
<evidence type="ECO:0000313" key="3">
    <source>
        <dbReference type="Proteomes" id="UP000566819"/>
    </source>
</evidence>
<dbReference type="OrthoDB" id="3162524at2759"/>
<dbReference type="GO" id="GO:0016810">
    <property type="term" value="F:hydrolase activity, acting on carbon-nitrogen (but not peptide) bonds"/>
    <property type="evidence" value="ECO:0007669"/>
    <property type="project" value="InterPro"/>
</dbReference>
<protein>
    <recommendedName>
        <fullName evidence="1">NodB homology domain-containing protein</fullName>
    </recommendedName>
</protein>
<evidence type="ECO:0000259" key="1">
    <source>
        <dbReference type="PROSITE" id="PS51677"/>
    </source>
</evidence>
<comment type="caution">
    <text evidence="2">The sequence shown here is derived from an EMBL/GenBank/DDBJ whole genome shotgun (WGS) entry which is preliminary data.</text>
</comment>
<sequence length="117" mass="12929">MGKKRVLCGHGVDIDAVAGWLGSYGGEDSTSDISRGPYILSFQDEILTVFPGLFAGTIGTRRLLKLFEKNNMKATWFIPGHSLETFPEECAMIRDTGHEIGLHGYSHENPVDMTLEQ</sequence>
<dbReference type="Proteomes" id="UP000566819">
    <property type="component" value="Unassembled WGS sequence"/>
</dbReference>